<dbReference type="EC" id="4.2.3.105" evidence="10"/>
<keyword evidence="6" id="KW-0456">Lyase</keyword>
<dbReference type="GO" id="GO:0000287">
    <property type="term" value="F:magnesium ion binding"/>
    <property type="evidence" value="ECO:0007669"/>
    <property type="project" value="InterPro"/>
</dbReference>
<dbReference type="GO" id="GO:0009570">
    <property type="term" value="C:chloroplast stroma"/>
    <property type="evidence" value="ECO:0007669"/>
    <property type="project" value="UniProtKB-SubCell"/>
</dbReference>
<name>A2Q652_MEDTR</name>
<dbReference type="FunFam" id="1.50.10.130:FF:000001">
    <property type="entry name" value="Isoprene synthase, chloroplastic"/>
    <property type="match status" value="1"/>
</dbReference>
<comment type="cofactor">
    <cofactor evidence="1">
        <name>Mg(2+)</name>
        <dbReference type="ChEBI" id="CHEBI:18420"/>
    </cofactor>
</comment>
<dbReference type="InterPro" id="IPR044814">
    <property type="entry name" value="Terpene_cyclase_plant_C1"/>
</dbReference>
<evidence type="ECO:0000256" key="6">
    <source>
        <dbReference type="ARBA" id="ARBA00023239"/>
    </source>
</evidence>
<dbReference type="InterPro" id="IPR005630">
    <property type="entry name" value="Terpene_synthase_metal-bd"/>
</dbReference>
<protein>
    <recommendedName>
        <fullName evidence="11">(E)-beta-ocimene synthase</fullName>
        <ecNumber evidence="10">4.2.3.105</ecNumber>
        <ecNumber evidence="9">4.2.3.106</ecNumber>
    </recommendedName>
</protein>
<dbReference type="InterPro" id="IPR008949">
    <property type="entry name" value="Isoprenoid_synthase_dom_sf"/>
</dbReference>
<reference evidence="16" key="5">
    <citation type="submission" date="2015-04" db="UniProtKB">
        <authorList>
            <consortium name="EnsemblPlants"/>
        </authorList>
    </citation>
    <scope>IDENTIFICATION</scope>
    <source>
        <strain evidence="16">cv. Jemalong A17</strain>
    </source>
</reference>
<dbReference type="eggNOG" id="ENOG502QUCN">
    <property type="taxonomic scope" value="Eukaryota"/>
</dbReference>
<dbReference type="GO" id="GO:0046246">
    <property type="term" value="P:terpene biosynthetic process"/>
    <property type="evidence" value="ECO:0000318"/>
    <property type="project" value="GO_Central"/>
</dbReference>
<dbReference type="SUPFAM" id="SSF48576">
    <property type="entry name" value="Terpenoid synthases"/>
    <property type="match status" value="1"/>
</dbReference>
<dbReference type="GO" id="GO:0080027">
    <property type="term" value="P:response to herbivore"/>
    <property type="evidence" value="ECO:0007669"/>
    <property type="project" value="UniProtKB-ARBA"/>
</dbReference>
<dbReference type="AlphaFoldDB" id="A2Q652"/>
<evidence type="ECO:0000256" key="5">
    <source>
        <dbReference type="ARBA" id="ARBA00022842"/>
    </source>
</evidence>
<evidence type="ECO:0000259" key="13">
    <source>
        <dbReference type="Pfam" id="PF03936"/>
    </source>
</evidence>
<dbReference type="PANTHER" id="PTHR31225:SF241">
    <property type="entry name" value="TERPENE SYNTHASE FAMILY, METAL-BINDING DOMAIN PROTEIN"/>
    <property type="match status" value="1"/>
</dbReference>
<dbReference type="Gene3D" id="1.10.600.10">
    <property type="entry name" value="Farnesyl Diphosphate Synthase"/>
    <property type="match status" value="1"/>
</dbReference>
<comment type="catalytic activity">
    <reaction evidence="7">
        <text>(2E)-geranyl diphosphate = (E)-beta-ocimene + diphosphate</text>
        <dbReference type="Rhea" id="RHEA:32691"/>
        <dbReference type="ChEBI" id="CHEBI:33019"/>
        <dbReference type="ChEBI" id="CHEBI:58057"/>
        <dbReference type="ChEBI" id="CHEBI:64280"/>
        <dbReference type="EC" id="4.2.3.106"/>
    </reaction>
</comment>
<dbReference type="EMBL" id="CM001218">
    <property type="protein sequence ID" value="AES66811.1"/>
    <property type="molecule type" value="Genomic_DNA"/>
</dbReference>
<dbReference type="SFLD" id="SFLDG01019">
    <property type="entry name" value="Terpene_Cyclase_Like_1_C_Termi"/>
    <property type="match status" value="1"/>
</dbReference>
<evidence type="ECO:0000256" key="11">
    <source>
        <dbReference type="ARBA" id="ARBA00079290"/>
    </source>
</evidence>
<dbReference type="Gene3D" id="1.50.10.130">
    <property type="entry name" value="Terpene synthase, N-terminal domain"/>
    <property type="match status" value="1"/>
</dbReference>
<sequence>MEYSQTKSLAACAQVDSTQHAVSDFKRPIANFRPCIWGHLFLKYDSESMEIDDNMMQQVQMQKEEVKKLLLSSRNDMAQILNLIDSLQRLGISYQFEHEIDEALEQIHNNFSDNKEMTSEEGDLHFLALVFRLLRQKGHHMSSDIFEKFKNPKGNFNEKISKDIQGMWRLYEAAHLMIHGEDILDEALDFTYSKLNTLETNQVSPFLATQVRHCLKTPLYKRVPRVEIRCYISSYGEESSQSKVLLNFAKLDYNMLQKMHQKEIGSITKWWKKSDFVTKVPYARDRVVEAYFWPLAMSYVPKDSIARKIVAKLISVISLVDDTYDAYGTVEELELFTQAIQRWDISLIQSLPECMQVVFNTIVEFYDEMERTIVEIGKSSLVLPYIKQDFYKVARAYLVEAKWCKAGYIPTYDEYKVNGLASTSIPNLILTFLVFGELSNEELVNWILNYPTIIDAVSIFGRLTDDISTNKFEHERVHVASAVDCCMKQYDISQEEAYKLILKEIEDLWRVMNEECLKLHHIPRPVLECILNFARGTHFIYEDFEDKYTNPDLLKDYIAALLVDPISIEQCE</sequence>
<reference evidence="15 17" key="3">
    <citation type="journal article" date="2011" name="Nature">
        <title>The Medicago genome provides insight into the evolution of rhizobial symbioses.</title>
        <authorList>
            <person name="Young N.D."/>
            <person name="Debelle F."/>
            <person name="Oldroyd G.E."/>
            <person name="Geurts R."/>
            <person name="Cannon S.B."/>
            <person name="Udvardi M.K."/>
            <person name="Benedito V.A."/>
            <person name="Mayer K.F."/>
            <person name="Gouzy J."/>
            <person name="Schoof H."/>
            <person name="Van de Peer Y."/>
            <person name="Proost S."/>
            <person name="Cook D.R."/>
            <person name="Meyers B.C."/>
            <person name="Spannagl M."/>
            <person name="Cheung F."/>
            <person name="De Mita S."/>
            <person name="Krishnakumar V."/>
            <person name="Gundlach H."/>
            <person name="Zhou S."/>
            <person name="Mudge J."/>
            <person name="Bharti A.K."/>
            <person name="Murray J.D."/>
            <person name="Naoumkina M.A."/>
            <person name="Rosen B."/>
            <person name="Silverstein K.A."/>
            <person name="Tang H."/>
            <person name="Rombauts S."/>
            <person name="Zhao P.X."/>
            <person name="Zhou P."/>
            <person name="Barbe V."/>
            <person name="Bardou P."/>
            <person name="Bechner M."/>
            <person name="Bellec A."/>
            <person name="Berger A."/>
            <person name="Berges H."/>
            <person name="Bidwell S."/>
            <person name="Bisseling T."/>
            <person name="Choisne N."/>
            <person name="Couloux A."/>
            <person name="Denny R."/>
            <person name="Deshpande S."/>
            <person name="Dai X."/>
            <person name="Doyle J.J."/>
            <person name="Dudez A.M."/>
            <person name="Farmer A.D."/>
            <person name="Fouteau S."/>
            <person name="Franken C."/>
            <person name="Gibelin C."/>
            <person name="Gish J."/>
            <person name="Goldstein S."/>
            <person name="Gonzalez A.J."/>
            <person name="Green P.J."/>
            <person name="Hallab A."/>
            <person name="Hartog M."/>
            <person name="Hua A."/>
            <person name="Humphray S.J."/>
            <person name="Jeong D.H."/>
            <person name="Jing Y."/>
            <person name="Jocker A."/>
            <person name="Kenton S.M."/>
            <person name="Kim D.J."/>
            <person name="Klee K."/>
            <person name="Lai H."/>
            <person name="Lang C."/>
            <person name="Lin S."/>
            <person name="Macmil S.L."/>
            <person name="Magdelenat G."/>
            <person name="Matthews L."/>
            <person name="McCorrison J."/>
            <person name="Monaghan E.L."/>
            <person name="Mun J.H."/>
            <person name="Najar F.Z."/>
            <person name="Nicholson C."/>
            <person name="Noirot C."/>
            <person name="O'Bleness M."/>
            <person name="Paule C.R."/>
            <person name="Poulain J."/>
            <person name="Prion F."/>
            <person name="Qin B."/>
            <person name="Qu C."/>
            <person name="Retzel E.F."/>
            <person name="Riddle C."/>
            <person name="Sallet E."/>
            <person name="Samain S."/>
            <person name="Samson N."/>
            <person name="Sanders I."/>
            <person name="Saurat O."/>
            <person name="Scarpelli C."/>
            <person name="Schiex T."/>
            <person name="Segurens B."/>
            <person name="Severin A.J."/>
            <person name="Sherrier D.J."/>
            <person name="Shi R."/>
            <person name="Sims S."/>
            <person name="Singer S.R."/>
            <person name="Sinharoy S."/>
            <person name="Sterck L."/>
            <person name="Viollet A."/>
            <person name="Wang B.B."/>
            <person name="Wang K."/>
            <person name="Wang M."/>
            <person name="Wang X."/>
            <person name="Warfsmann J."/>
            <person name="Weissenbach J."/>
            <person name="White D.D."/>
            <person name="White J.D."/>
            <person name="Wiley G.B."/>
            <person name="Wincker P."/>
            <person name="Xing Y."/>
            <person name="Yang L."/>
            <person name="Yao Z."/>
            <person name="Ying F."/>
            <person name="Zhai J."/>
            <person name="Zhou L."/>
            <person name="Zuber A."/>
            <person name="Denarie J."/>
            <person name="Dixon R.A."/>
            <person name="May G.D."/>
            <person name="Schwartz D.C."/>
            <person name="Rogers J."/>
            <person name="Quetier F."/>
            <person name="Town C.D."/>
            <person name="Roe B.A."/>
        </authorList>
    </citation>
    <scope>NUCLEOTIDE SEQUENCE [LARGE SCALE GENOMIC DNA]</scope>
    <source>
        <strain evidence="15">A17</strain>
        <strain evidence="16 17">cv. Jemalong A17</strain>
    </source>
</reference>
<evidence type="ECO:0000256" key="1">
    <source>
        <dbReference type="ARBA" id="ARBA00001946"/>
    </source>
</evidence>
<dbReference type="InterPro" id="IPR036965">
    <property type="entry name" value="Terpene_synth_N_sf"/>
</dbReference>
<feature type="domain" description="Terpene synthase N-terminal" evidence="12">
    <location>
        <begin position="36"/>
        <end position="215"/>
    </location>
</feature>
<proteinExistence type="predicted"/>
<dbReference type="PaxDb" id="3880-AES66811"/>
<evidence type="ECO:0000256" key="7">
    <source>
        <dbReference type="ARBA" id="ARBA00050824"/>
    </source>
</evidence>
<dbReference type="Proteomes" id="UP000002051">
    <property type="component" value="Chromosome 2"/>
</dbReference>
<dbReference type="GO" id="GO:0034768">
    <property type="term" value="F:(E)-beta-ocimene synthase activity"/>
    <property type="evidence" value="ECO:0007669"/>
    <property type="project" value="UniProtKB-EC"/>
</dbReference>
<dbReference type="GO" id="GO:0102701">
    <property type="term" value="F:tricyclene synthase activity"/>
    <property type="evidence" value="ECO:0007669"/>
    <property type="project" value="UniProtKB-EC"/>
</dbReference>
<dbReference type="EMBL" id="AC172744">
    <property type="protein sequence ID" value="ABN09072.1"/>
    <property type="molecule type" value="Genomic_DNA"/>
</dbReference>
<dbReference type="InterPro" id="IPR050148">
    <property type="entry name" value="Terpene_synthase-like"/>
</dbReference>
<evidence type="ECO:0000256" key="3">
    <source>
        <dbReference type="ARBA" id="ARBA00022723"/>
    </source>
</evidence>
<reference evidence="14" key="2">
    <citation type="submission" date="2007-03" db="EMBL/GenBank/DDBJ databases">
        <authorList>
            <consortium name="The International Medicago Genome Annotation Group"/>
        </authorList>
    </citation>
    <scope>NUCLEOTIDE SEQUENCE</scope>
</reference>
<dbReference type="SFLD" id="SFLDS00005">
    <property type="entry name" value="Isoprenoid_Synthase_Type_I"/>
    <property type="match status" value="1"/>
</dbReference>
<keyword evidence="3" id="KW-0479">Metal-binding</keyword>
<dbReference type="GO" id="GO:0006952">
    <property type="term" value="P:defense response"/>
    <property type="evidence" value="ECO:0007669"/>
    <property type="project" value="UniProtKB-KW"/>
</dbReference>
<evidence type="ECO:0000256" key="8">
    <source>
        <dbReference type="ARBA" id="ARBA00052932"/>
    </source>
</evidence>
<dbReference type="Pfam" id="PF03936">
    <property type="entry name" value="Terpene_synth_C"/>
    <property type="match status" value="1"/>
</dbReference>
<dbReference type="InterPro" id="IPR001906">
    <property type="entry name" value="Terpene_synth_N"/>
</dbReference>
<evidence type="ECO:0000256" key="10">
    <source>
        <dbReference type="ARBA" id="ARBA00067061"/>
    </source>
</evidence>
<evidence type="ECO:0000313" key="16">
    <source>
        <dbReference type="EnsemblPlants" id="AES66811"/>
    </source>
</evidence>
<dbReference type="FunFam" id="1.10.600.10:FF:000007">
    <property type="entry name" value="Isoprene synthase, chloroplastic"/>
    <property type="match status" value="1"/>
</dbReference>
<dbReference type="OMA" id="RWHISAM"/>
<comment type="subcellular location">
    <subcellularLocation>
        <location evidence="2">Plastid</location>
        <location evidence="2">Chloroplast stroma</location>
    </subcellularLocation>
</comment>
<keyword evidence="17" id="KW-1185">Reference proteome</keyword>
<dbReference type="EC" id="4.2.3.106" evidence="9"/>
<dbReference type="CDD" id="cd00684">
    <property type="entry name" value="Terpene_cyclase_plant_C1"/>
    <property type="match status" value="1"/>
</dbReference>
<keyword evidence="4" id="KW-0611">Plant defense</keyword>
<feature type="domain" description="Terpene synthase metal-binding" evidence="13">
    <location>
        <begin position="272"/>
        <end position="510"/>
    </location>
</feature>
<dbReference type="EnsemblPlants" id="AES66811">
    <property type="protein sequence ID" value="AES66811"/>
    <property type="gene ID" value="MTR_2g082010"/>
</dbReference>
<dbReference type="InterPro" id="IPR008930">
    <property type="entry name" value="Terpenoid_cyclase/PrenylTrfase"/>
</dbReference>
<evidence type="ECO:0000313" key="15">
    <source>
        <dbReference type="EMBL" id="AES66811.1"/>
    </source>
</evidence>
<evidence type="ECO:0000256" key="4">
    <source>
        <dbReference type="ARBA" id="ARBA00022821"/>
    </source>
</evidence>
<dbReference type="GO" id="GO:0009611">
    <property type="term" value="P:response to wounding"/>
    <property type="evidence" value="ECO:0007669"/>
    <property type="project" value="UniProtKB-ARBA"/>
</dbReference>
<dbReference type="STRING" id="3880.A2Q652"/>
<accession>A2Q652</accession>
<comment type="catalytic activity">
    <reaction evidence="8">
        <text>(2E)-geranyl diphosphate = tricyclene + diphosphate</text>
        <dbReference type="Rhea" id="RHEA:32687"/>
        <dbReference type="ChEBI" id="CHEBI:33019"/>
        <dbReference type="ChEBI" id="CHEBI:58057"/>
        <dbReference type="ChEBI" id="CHEBI:64266"/>
        <dbReference type="EC" id="4.2.3.105"/>
    </reaction>
</comment>
<evidence type="ECO:0000256" key="2">
    <source>
        <dbReference type="ARBA" id="ARBA00004470"/>
    </source>
</evidence>
<dbReference type="HOGENOM" id="CLU_003125_7_2_1"/>
<reference evidence="15 17" key="4">
    <citation type="journal article" date="2014" name="BMC Genomics">
        <title>An improved genome release (version Mt4.0) for the model legume Medicago truncatula.</title>
        <authorList>
            <person name="Tang H."/>
            <person name="Krishnakumar V."/>
            <person name="Bidwell S."/>
            <person name="Rosen B."/>
            <person name="Chan A."/>
            <person name="Zhou S."/>
            <person name="Gentzbittel L."/>
            <person name="Childs K.L."/>
            <person name="Yandell M."/>
            <person name="Gundlach H."/>
            <person name="Mayer K.F."/>
            <person name="Schwartz D.C."/>
            <person name="Town C.D."/>
        </authorList>
    </citation>
    <scope>GENOME REANNOTATION</scope>
    <source>
        <strain evidence="16 17">cv. Jemalong A17</strain>
    </source>
</reference>
<dbReference type="InterPro" id="IPR034741">
    <property type="entry name" value="Terpene_cyclase-like_1_C"/>
</dbReference>
<evidence type="ECO:0000256" key="9">
    <source>
        <dbReference type="ARBA" id="ARBA00067060"/>
    </source>
</evidence>
<dbReference type="SUPFAM" id="SSF48239">
    <property type="entry name" value="Terpenoid cyclases/Protein prenyltransferases"/>
    <property type="match status" value="1"/>
</dbReference>
<evidence type="ECO:0000313" key="14">
    <source>
        <dbReference type="EMBL" id="ABN09072.1"/>
    </source>
</evidence>
<reference evidence="14" key="1">
    <citation type="submission" date="2005-12" db="EMBL/GenBank/DDBJ databases">
        <authorList>
            <person name="Town C.D."/>
        </authorList>
    </citation>
    <scope>NUCLEOTIDE SEQUENCE</scope>
</reference>
<keyword evidence="5" id="KW-0460">Magnesium</keyword>
<dbReference type="PANTHER" id="PTHR31225">
    <property type="entry name" value="OS04G0344100 PROTEIN-RELATED"/>
    <property type="match status" value="1"/>
</dbReference>
<gene>
    <name evidence="15" type="ordered locus">MTR_2g082010</name>
    <name evidence="14" type="ORF">MtrDRAFT_AC172744g15v1</name>
</gene>
<dbReference type="GO" id="GO:0010333">
    <property type="term" value="F:terpene synthase activity"/>
    <property type="evidence" value="ECO:0000318"/>
    <property type="project" value="GO_Central"/>
</dbReference>
<dbReference type="Pfam" id="PF01397">
    <property type="entry name" value="Terpene_synth"/>
    <property type="match status" value="1"/>
</dbReference>
<evidence type="ECO:0000259" key="12">
    <source>
        <dbReference type="Pfam" id="PF01397"/>
    </source>
</evidence>
<dbReference type="GO" id="GO:0016102">
    <property type="term" value="P:diterpenoid biosynthetic process"/>
    <property type="evidence" value="ECO:0007669"/>
    <property type="project" value="InterPro"/>
</dbReference>
<organism evidence="14">
    <name type="scientific">Medicago truncatula</name>
    <name type="common">Barrel medic</name>
    <name type="synonym">Medicago tribuloides</name>
    <dbReference type="NCBI Taxonomy" id="3880"/>
    <lineage>
        <taxon>Eukaryota</taxon>
        <taxon>Viridiplantae</taxon>
        <taxon>Streptophyta</taxon>
        <taxon>Embryophyta</taxon>
        <taxon>Tracheophyta</taxon>
        <taxon>Spermatophyta</taxon>
        <taxon>Magnoliopsida</taxon>
        <taxon>eudicotyledons</taxon>
        <taxon>Gunneridae</taxon>
        <taxon>Pentapetalae</taxon>
        <taxon>rosids</taxon>
        <taxon>fabids</taxon>
        <taxon>Fabales</taxon>
        <taxon>Fabaceae</taxon>
        <taxon>Papilionoideae</taxon>
        <taxon>50 kb inversion clade</taxon>
        <taxon>NPAAA clade</taxon>
        <taxon>Hologalegina</taxon>
        <taxon>IRL clade</taxon>
        <taxon>Trifolieae</taxon>
        <taxon>Medicago</taxon>
    </lineage>
</organism>
<evidence type="ECO:0000313" key="17">
    <source>
        <dbReference type="Proteomes" id="UP000002051"/>
    </source>
</evidence>